<proteinExistence type="predicted"/>
<feature type="region of interest" description="Disordered" evidence="1">
    <location>
        <begin position="357"/>
        <end position="393"/>
    </location>
</feature>
<sequence>MSDLQWPLFPEYTPLVNAEQNLEEFPLFELKARKRGTKARVFEKTVVSEGGVSLKQVWRVMPSGEYGMPGPVDQDVYLAVLQLLQQRGGMPENGELHFSLYELRKILGRSDDSAGVYREIRDALIRIATTSVQSRNAFYSAEEERRIVETFNIWSVHFAEHEVRGQTVRERHVLRFHPVFIRNYMAQYLKGIDSDFYWSLRSPVSKRLYRLVDLQRAGGLTWSTDLLGVRDQVPLDYHYPSQIRRALQKAHDELVERKFLSGVEYEDKSGVVYRVSREFARRQKARELSGDPKEIFAIEGLIREGIDGGAARELVATHGPEKCLFYADAVNHQRGVGSRPGWIVAAIREGWSVRRPASLQEPLPGSSAESDPPGSKSEGVTAPSPPPDPDPETAEVWASVLADLSADDEESPEGITPTSLTVWFEGAVPLALEDKVLTVAVPNSVAQEYIERRFSARLEAFLKERLYEEVTLQIITGPQQQGS</sequence>
<evidence type="ECO:0008006" key="3">
    <source>
        <dbReference type="Google" id="ProtNLM"/>
    </source>
</evidence>
<dbReference type="InterPro" id="IPR038454">
    <property type="entry name" value="DnaA_N_sf"/>
</dbReference>
<dbReference type="InterPro" id="IPR018777">
    <property type="entry name" value="Replication_initiator_prot_A"/>
</dbReference>
<gene>
    <name evidence="2" type="ORF">AVDCRST_MAG37-1708</name>
</gene>
<organism evidence="2">
    <name type="scientific">uncultured Rubrobacteraceae bacterium</name>
    <dbReference type="NCBI Taxonomy" id="349277"/>
    <lineage>
        <taxon>Bacteria</taxon>
        <taxon>Bacillati</taxon>
        <taxon>Actinomycetota</taxon>
        <taxon>Rubrobacteria</taxon>
        <taxon>Rubrobacterales</taxon>
        <taxon>Rubrobacteraceae</taxon>
        <taxon>environmental samples</taxon>
    </lineage>
</organism>
<name>A0A6J4QIU7_9ACTN</name>
<evidence type="ECO:0000256" key="1">
    <source>
        <dbReference type="SAM" id="MobiDB-lite"/>
    </source>
</evidence>
<dbReference type="AlphaFoldDB" id="A0A6J4QIU7"/>
<reference evidence="2" key="1">
    <citation type="submission" date="2020-02" db="EMBL/GenBank/DDBJ databases">
        <authorList>
            <person name="Meier V. D."/>
        </authorList>
    </citation>
    <scope>NUCLEOTIDE SEQUENCE</scope>
    <source>
        <strain evidence="2">AVDCRST_MAG37</strain>
    </source>
</reference>
<accession>A0A6J4QIU7</accession>
<protein>
    <recommendedName>
        <fullName evidence="3">DnaA N-terminal domain-containing protein</fullName>
    </recommendedName>
</protein>
<evidence type="ECO:0000313" key="2">
    <source>
        <dbReference type="EMBL" id="CAA9444788.1"/>
    </source>
</evidence>
<dbReference type="Gene3D" id="3.30.300.180">
    <property type="match status" value="1"/>
</dbReference>
<dbReference type="EMBL" id="CADCVD010000077">
    <property type="protein sequence ID" value="CAA9444788.1"/>
    <property type="molecule type" value="Genomic_DNA"/>
</dbReference>
<dbReference type="Pfam" id="PF10134">
    <property type="entry name" value="RPA"/>
    <property type="match status" value="1"/>
</dbReference>